<dbReference type="InterPro" id="IPR023673">
    <property type="entry name" value="Ribosomal_uL1_CS"/>
</dbReference>
<keyword evidence="3 10" id="KW-0820">tRNA-binding</keyword>
<evidence type="ECO:0000256" key="11">
    <source>
        <dbReference type="RuleBase" id="RU000659"/>
    </source>
</evidence>
<evidence type="ECO:0000256" key="4">
    <source>
        <dbReference type="ARBA" id="ARBA00022730"/>
    </source>
</evidence>
<dbReference type="GO" id="GO:0006417">
    <property type="term" value="P:regulation of translation"/>
    <property type="evidence" value="ECO:0007669"/>
    <property type="project" value="UniProtKB-KW"/>
</dbReference>
<evidence type="ECO:0000256" key="7">
    <source>
        <dbReference type="ARBA" id="ARBA00022980"/>
    </source>
</evidence>
<dbReference type="GO" id="GO:0006412">
    <property type="term" value="P:translation"/>
    <property type="evidence" value="ECO:0007669"/>
    <property type="project" value="UniProtKB-UniRule"/>
</dbReference>
<dbReference type="Proteomes" id="UP000006253">
    <property type="component" value="Unassembled WGS sequence"/>
</dbReference>
<keyword evidence="8 10" id="KW-0687">Ribonucleoprotein</keyword>
<comment type="function">
    <text evidence="10">Binds directly to 23S rRNA. The L1 stalk is quite mobile in the ribosome, and is involved in E site tRNA release.</text>
</comment>
<dbReference type="GO" id="GO:0003735">
    <property type="term" value="F:structural constituent of ribosome"/>
    <property type="evidence" value="ECO:0007669"/>
    <property type="project" value="InterPro"/>
</dbReference>
<evidence type="ECO:0000256" key="10">
    <source>
        <dbReference type="HAMAP-Rule" id="MF_01318"/>
    </source>
</evidence>
<comment type="function">
    <text evidence="10">Protein L1 is also a translational repressor protein, it controls the translation of the L11 operon by binding to its mRNA.</text>
</comment>
<dbReference type="Pfam" id="PF00687">
    <property type="entry name" value="Ribosomal_L1"/>
    <property type="match status" value="1"/>
</dbReference>
<dbReference type="InterPro" id="IPR023674">
    <property type="entry name" value="Ribosomal_uL1-like"/>
</dbReference>
<dbReference type="InterPro" id="IPR016095">
    <property type="entry name" value="Ribosomal_uL1_3-a/b-sand"/>
</dbReference>
<evidence type="ECO:0000256" key="1">
    <source>
        <dbReference type="ARBA" id="ARBA00010531"/>
    </source>
</evidence>
<keyword evidence="2 10" id="KW-0678">Repressor</keyword>
<dbReference type="HAMAP" id="MF_01318_B">
    <property type="entry name" value="Ribosomal_uL1_B"/>
    <property type="match status" value="1"/>
</dbReference>
<keyword evidence="4 10" id="KW-0699">rRNA-binding</keyword>
<evidence type="ECO:0000256" key="2">
    <source>
        <dbReference type="ARBA" id="ARBA00022491"/>
    </source>
</evidence>
<dbReference type="PANTHER" id="PTHR36427:SF3">
    <property type="entry name" value="LARGE RIBOSOMAL SUBUNIT PROTEIN UL1M"/>
    <property type="match status" value="1"/>
</dbReference>
<dbReference type="InterPro" id="IPR002143">
    <property type="entry name" value="Ribosomal_uL1"/>
</dbReference>
<dbReference type="InterPro" id="IPR028364">
    <property type="entry name" value="Ribosomal_uL1/biogenesis"/>
</dbReference>
<evidence type="ECO:0000256" key="5">
    <source>
        <dbReference type="ARBA" id="ARBA00022845"/>
    </source>
</evidence>
<keyword evidence="6 10" id="KW-0694">RNA-binding</keyword>
<evidence type="ECO:0000256" key="3">
    <source>
        <dbReference type="ARBA" id="ARBA00022555"/>
    </source>
</evidence>
<dbReference type="PIRSF" id="PIRSF002155">
    <property type="entry name" value="Ribosomal_L1"/>
    <property type="match status" value="1"/>
</dbReference>
<dbReference type="PROSITE" id="PS01199">
    <property type="entry name" value="RIBOSOMAL_L1"/>
    <property type="match status" value="1"/>
</dbReference>
<comment type="similarity">
    <text evidence="1 10 11">Belongs to the universal ribosomal protein uL1 family.</text>
</comment>
<dbReference type="CDD" id="cd00403">
    <property type="entry name" value="Ribosomal_L1"/>
    <property type="match status" value="1"/>
</dbReference>
<dbReference type="AlphaFoldDB" id="A0A0E2AY70"/>
<comment type="subunit">
    <text evidence="10">Part of the 50S ribosomal subunit.</text>
</comment>
<dbReference type="NCBIfam" id="TIGR01169">
    <property type="entry name" value="rplA_bact"/>
    <property type="match status" value="1"/>
</dbReference>
<evidence type="ECO:0000313" key="12">
    <source>
        <dbReference type="EMBL" id="EKO13876.1"/>
    </source>
</evidence>
<sequence length="230" mass="24956">MQRGKKYRAHKEKVDSTKFFSIDKAVELAKSTSYTKFDGTLEIATKVNYKSLQNIRGTISLPHGTGKKIRVLVFCKGDKQNDAKAAGADFVGDMDLIEKVAGGWTDFDACVATPDMMKDVGKLGPILGRKGLMPKPKAGTVTTDVTKAVNELKAGRIEYRPDKGGVVHLGVGKVSFDSAKLVENIRTVVQTLMRDKPSDAKGEYLKTFSISPTMGVGVKVDVKELVNTSI</sequence>
<dbReference type="EMBL" id="AHMY02000067">
    <property type="protein sequence ID" value="EKO13876.1"/>
    <property type="molecule type" value="Genomic_DNA"/>
</dbReference>
<dbReference type="GO" id="GO:0019843">
    <property type="term" value="F:rRNA binding"/>
    <property type="evidence" value="ECO:0007669"/>
    <property type="project" value="UniProtKB-UniRule"/>
</dbReference>
<dbReference type="GO" id="GO:0015934">
    <property type="term" value="C:large ribosomal subunit"/>
    <property type="evidence" value="ECO:0007669"/>
    <property type="project" value="InterPro"/>
</dbReference>
<protein>
    <recommendedName>
        <fullName evidence="9 10">Large ribosomal subunit protein uL1</fullName>
    </recommendedName>
</protein>
<dbReference type="SUPFAM" id="SSF56808">
    <property type="entry name" value="Ribosomal protein L1"/>
    <property type="match status" value="1"/>
</dbReference>
<keyword evidence="5 10" id="KW-0810">Translation regulation</keyword>
<dbReference type="InterPro" id="IPR005878">
    <property type="entry name" value="Ribosom_uL1_bac-type"/>
</dbReference>
<evidence type="ECO:0000256" key="9">
    <source>
        <dbReference type="ARBA" id="ARBA00035241"/>
    </source>
</evidence>
<dbReference type="GO" id="GO:0000049">
    <property type="term" value="F:tRNA binding"/>
    <property type="evidence" value="ECO:0007669"/>
    <property type="project" value="UniProtKB-KW"/>
</dbReference>
<dbReference type="Gene3D" id="3.40.50.790">
    <property type="match status" value="1"/>
</dbReference>
<dbReference type="Gene3D" id="3.30.190.20">
    <property type="match status" value="1"/>
</dbReference>
<proteinExistence type="inferred from homology"/>
<dbReference type="FunFam" id="3.40.50.790:FF:000001">
    <property type="entry name" value="50S ribosomal protein L1"/>
    <property type="match status" value="1"/>
</dbReference>
<organism evidence="12 13">
    <name type="scientific">Leptospira kirschneri str. H1</name>
    <dbReference type="NCBI Taxonomy" id="1049966"/>
    <lineage>
        <taxon>Bacteria</taxon>
        <taxon>Pseudomonadati</taxon>
        <taxon>Spirochaetota</taxon>
        <taxon>Spirochaetia</taxon>
        <taxon>Leptospirales</taxon>
        <taxon>Leptospiraceae</taxon>
        <taxon>Leptospira</taxon>
    </lineage>
</organism>
<dbReference type="RefSeq" id="WP_004766969.1">
    <property type="nucleotide sequence ID" value="NZ_AHMY02000067.1"/>
</dbReference>
<evidence type="ECO:0000256" key="8">
    <source>
        <dbReference type="ARBA" id="ARBA00023274"/>
    </source>
</evidence>
<keyword evidence="7 10" id="KW-0689">Ribosomal protein</keyword>
<gene>
    <name evidence="10 12" type="primary">rplA</name>
    <name evidence="12" type="ORF">LEP1GSC081_3050</name>
</gene>
<name>A0A0E2AY70_9LEPT</name>
<reference evidence="12 13" key="1">
    <citation type="submission" date="2012-10" db="EMBL/GenBank/DDBJ databases">
        <authorList>
            <person name="Harkins D.M."/>
            <person name="Durkin A.S."/>
            <person name="Brinkac L.M."/>
            <person name="Selengut J.D."/>
            <person name="Sanka R."/>
            <person name="DePew J."/>
            <person name="Purushe J."/>
            <person name="Peacock S.J."/>
            <person name="Thaipadungpanit J."/>
            <person name="Wuthiekanun V.W."/>
            <person name="Day N.P."/>
            <person name="Vinetz J.M."/>
            <person name="Sutton G.G."/>
            <person name="Nelson W.C."/>
            <person name="Fouts D.E."/>
        </authorList>
    </citation>
    <scope>NUCLEOTIDE SEQUENCE [LARGE SCALE GENOMIC DNA]</scope>
    <source>
        <strain evidence="12 13">H1</strain>
    </source>
</reference>
<evidence type="ECO:0000313" key="13">
    <source>
        <dbReference type="Proteomes" id="UP000006253"/>
    </source>
</evidence>
<accession>A0A0E2AY70</accession>
<dbReference type="PANTHER" id="PTHR36427">
    <property type="entry name" value="54S RIBOSOMAL PROTEIN L1, MITOCHONDRIAL"/>
    <property type="match status" value="1"/>
</dbReference>
<evidence type="ECO:0000256" key="6">
    <source>
        <dbReference type="ARBA" id="ARBA00022884"/>
    </source>
</evidence>
<comment type="caution">
    <text evidence="12">The sequence shown here is derived from an EMBL/GenBank/DDBJ whole genome shotgun (WGS) entry which is preliminary data.</text>
</comment>